<reference evidence="10 11" key="1">
    <citation type="submission" date="2015-12" db="EMBL/GenBank/DDBJ databases">
        <title>Haloferax profundi sp. nov. isolated from the Discovery deep brine-seawater interface in the Red Sea.</title>
        <authorList>
            <person name="Zhang G."/>
            <person name="Stingl U."/>
            <person name="Rashid M."/>
        </authorList>
    </citation>
    <scope>NUCLEOTIDE SEQUENCE [LARGE SCALE GENOMIC DNA]</scope>
    <source>
        <strain evidence="10 11">SB29</strain>
    </source>
</reference>
<keyword evidence="2" id="KW-1003">Cell membrane</keyword>
<dbReference type="Pfam" id="PF02687">
    <property type="entry name" value="FtsX"/>
    <property type="match status" value="1"/>
</dbReference>
<evidence type="ECO:0000256" key="5">
    <source>
        <dbReference type="ARBA" id="ARBA00023136"/>
    </source>
</evidence>
<dbReference type="PANTHER" id="PTHR30572">
    <property type="entry name" value="MEMBRANE COMPONENT OF TRANSPORTER-RELATED"/>
    <property type="match status" value="1"/>
</dbReference>
<evidence type="ECO:0000256" key="3">
    <source>
        <dbReference type="ARBA" id="ARBA00022692"/>
    </source>
</evidence>
<dbReference type="AlphaFoldDB" id="A0A0W1SAA3"/>
<evidence type="ECO:0000313" key="10">
    <source>
        <dbReference type="EMBL" id="KTG23109.1"/>
    </source>
</evidence>
<evidence type="ECO:0000313" key="11">
    <source>
        <dbReference type="Proteomes" id="UP000053157"/>
    </source>
</evidence>
<dbReference type="InterPro" id="IPR025857">
    <property type="entry name" value="MacB_PCD"/>
</dbReference>
<dbReference type="PANTHER" id="PTHR30572:SF4">
    <property type="entry name" value="ABC TRANSPORTER PERMEASE YTRF"/>
    <property type="match status" value="1"/>
</dbReference>
<dbReference type="InterPro" id="IPR003838">
    <property type="entry name" value="ABC3_permease_C"/>
</dbReference>
<dbReference type="RefSeq" id="WP_058572740.1">
    <property type="nucleotide sequence ID" value="NZ_LOPV01000330.1"/>
</dbReference>
<feature type="domain" description="MacB-like periplasmic core" evidence="9">
    <location>
        <begin position="28"/>
        <end position="236"/>
    </location>
</feature>
<feature type="transmembrane region" description="Helical" evidence="7">
    <location>
        <begin position="268"/>
        <end position="289"/>
    </location>
</feature>
<proteinExistence type="inferred from homology"/>
<gene>
    <name evidence="10" type="ORF">AUR66_16705</name>
</gene>
<name>A0A0W1SAA3_9EURY</name>
<dbReference type="Pfam" id="PF12704">
    <property type="entry name" value="MacB_PCD"/>
    <property type="match status" value="1"/>
</dbReference>
<evidence type="ECO:0000256" key="4">
    <source>
        <dbReference type="ARBA" id="ARBA00022989"/>
    </source>
</evidence>
<comment type="caution">
    <text evidence="10">The sequence shown here is derived from an EMBL/GenBank/DDBJ whole genome shotgun (WGS) entry which is preliminary data.</text>
</comment>
<evidence type="ECO:0000256" key="1">
    <source>
        <dbReference type="ARBA" id="ARBA00004651"/>
    </source>
</evidence>
<dbReference type="InterPro" id="IPR050250">
    <property type="entry name" value="Macrolide_Exporter_MacB"/>
</dbReference>
<dbReference type="GO" id="GO:0005886">
    <property type="term" value="C:plasma membrane"/>
    <property type="evidence" value="ECO:0007669"/>
    <property type="project" value="UniProtKB-SubCell"/>
</dbReference>
<comment type="subcellular location">
    <subcellularLocation>
        <location evidence="1">Cell membrane</location>
        <topology evidence="1">Multi-pass membrane protein</topology>
    </subcellularLocation>
</comment>
<evidence type="ECO:0000256" key="7">
    <source>
        <dbReference type="SAM" id="Phobius"/>
    </source>
</evidence>
<feature type="transmembrane region" description="Helical" evidence="7">
    <location>
        <begin position="28"/>
        <end position="46"/>
    </location>
</feature>
<feature type="transmembrane region" description="Helical" evidence="7">
    <location>
        <begin position="310"/>
        <end position="338"/>
    </location>
</feature>
<dbReference type="Proteomes" id="UP000053157">
    <property type="component" value="Unassembled WGS sequence"/>
</dbReference>
<organism evidence="10 11">
    <name type="scientific">Haloferax profundi</name>
    <dbReference type="NCBI Taxonomy" id="1544718"/>
    <lineage>
        <taxon>Archaea</taxon>
        <taxon>Methanobacteriati</taxon>
        <taxon>Methanobacteriota</taxon>
        <taxon>Stenosarchaea group</taxon>
        <taxon>Halobacteria</taxon>
        <taxon>Halobacteriales</taxon>
        <taxon>Haloferacaceae</taxon>
        <taxon>Haloferax</taxon>
    </lineage>
</organism>
<keyword evidence="11" id="KW-1185">Reference proteome</keyword>
<protein>
    <submittedName>
        <fullName evidence="10">ABC transporter permease</fullName>
    </submittedName>
</protein>
<dbReference type="GO" id="GO:0022857">
    <property type="term" value="F:transmembrane transporter activity"/>
    <property type="evidence" value="ECO:0007669"/>
    <property type="project" value="TreeGrafter"/>
</dbReference>
<keyword evidence="5 7" id="KW-0472">Membrane</keyword>
<comment type="similarity">
    <text evidence="6">Belongs to the ABC-4 integral membrane protein family.</text>
</comment>
<evidence type="ECO:0000256" key="6">
    <source>
        <dbReference type="ARBA" id="ARBA00038076"/>
    </source>
</evidence>
<evidence type="ECO:0000259" key="8">
    <source>
        <dbReference type="Pfam" id="PF02687"/>
    </source>
</evidence>
<feature type="transmembrane region" description="Helical" evidence="7">
    <location>
        <begin position="358"/>
        <end position="378"/>
    </location>
</feature>
<accession>A0A0W1SAA3</accession>
<sequence>MNRLRRIVAQFPTLVLARRNLSRATARSTLAVVAVVIGVVAIGTIGTGGEAFKQDQLDAYEGFGGTATVDPVFYPDENETAGRHFDDGDIDRMRQASGSATVLPVVQRWDAVVQTPSGEAIVTAQIQGLGNPGSFYDAQAGTIPENWRESVVVGSRIAENNDIQPGDQVTVTVNGSFDQSFRVAAVLEPQGFADQLMADRAVFVPLAQFEDPEYDRVIVSVDSRTASIDDAAQGIESEFNTRRRNVDVEKVQEQREQFEQLFGTINQFLIGVGSISLLVAAVTIANTMLMSAIEREREIGVMRAVGYPKTAVVSLLVAESAILGLIGTAIGVPIALFLGMVLNQLLVGSPLAFTTTGLQYVTIGAVFGIGTSILAGVYPAWKAANKRPVEVLG</sequence>
<keyword evidence="3 7" id="KW-0812">Transmembrane</keyword>
<keyword evidence="4 7" id="KW-1133">Transmembrane helix</keyword>
<dbReference type="OrthoDB" id="11469at2157"/>
<feature type="domain" description="ABC3 transporter permease C-terminal" evidence="8">
    <location>
        <begin position="272"/>
        <end position="387"/>
    </location>
</feature>
<evidence type="ECO:0000256" key="2">
    <source>
        <dbReference type="ARBA" id="ARBA00022475"/>
    </source>
</evidence>
<evidence type="ECO:0000259" key="9">
    <source>
        <dbReference type="Pfam" id="PF12704"/>
    </source>
</evidence>
<dbReference type="EMBL" id="LOPV01000330">
    <property type="protein sequence ID" value="KTG23109.1"/>
    <property type="molecule type" value="Genomic_DNA"/>
</dbReference>